<evidence type="ECO:0000313" key="8">
    <source>
        <dbReference type="EMBL" id="KAG8235803.1"/>
    </source>
</evidence>
<feature type="region of interest" description="Disordered" evidence="7">
    <location>
        <begin position="115"/>
        <end position="177"/>
    </location>
</feature>
<feature type="compositionally biased region" description="Basic and acidic residues" evidence="7">
    <location>
        <begin position="243"/>
        <end position="254"/>
    </location>
</feature>
<keyword evidence="2" id="KW-0690">Ribosome biogenesis</keyword>
<dbReference type="PANTHER" id="PTHR17039:SF0">
    <property type="entry name" value="U3 SMALL NUCLEOLAR RIBONUCLEOPROTEIN PROTEIN MPP10"/>
    <property type="match status" value="1"/>
</dbReference>
<evidence type="ECO:0000313" key="9">
    <source>
        <dbReference type="Proteomes" id="UP000792457"/>
    </source>
</evidence>
<evidence type="ECO:0000256" key="3">
    <source>
        <dbReference type="ARBA" id="ARBA00022552"/>
    </source>
</evidence>
<keyword evidence="4" id="KW-0539">Nucleus</keyword>
<dbReference type="PIRSF" id="PIRSF017300">
    <property type="entry name" value="snoRNP_Mpp10"/>
    <property type="match status" value="1"/>
</dbReference>
<feature type="region of interest" description="Disordered" evidence="7">
    <location>
        <begin position="378"/>
        <end position="397"/>
    </location>
</feature>
<dbReference type="GO" id="GO:0034457">
    <property type="term" value="C:Mpp10 complex"/>
    <property type="evidence" value="ECO:0007669"/>
    <property type="project" value="InterPro"/>
</dbReference>
<feature type="compositionally biased region" description="Acidic residues" evidence="7">
    <location>
        <begin position="201"/>
        <end position="222"/>
    </location>
</feature>
<accession>A0A8K0P8C9</accession>
<evidence type="ECO:0000256" key="6">
    <source>
        <dbReference type="ARBA" id="ARBA00029455"/>
    </source>
</evidence>
<sequence>MSSKEDDVLLKVYDQFENFTKRPESFLDAQTALPEGIKSLIKNLYDLSQKDYDSSKFLPELIVDGFDEEQIWQELELRNEEVIPSLIAEVASLLSKKERIRGSLSSLCVAERNVNKERDEESNIADEELSEGDQKFGSELSEDGENPDEEVSGDSEEDQGREESQNSQRVPSVVDDEFFKLGEMEKFLIEEERRGNKAGSESEDENIDYFEDPMEEDDEDPAELNPSYKDFFPPPDSGGKNKISKEVDGNDRLKNVQFALQEMANGSNDKRREDDESGSKSKFEERQERLQRKIKHLESSNLAEKPWQLKGEVSASARPPNSLLEEVLERIKDKAWDDVERKFKPIDTPGEFKKKLVLDQEKSKLSLAEIYEQEYLKKKKELEQNDDEKEEEPETHKEIKKMMSALFLKLDALSNFHYTPKPPVPELRIVSHVPAIEMEEVAPVATSEGKLLAPEEVKAKPKGDVIGKGERTETDKKRERRQKKSRQRERRVARERREKIVEKLNPGLGNKYSKEKAIKMLEKVTQEKNVDLMEESSKKFVKSSKAFFSQLQDEVTSHIKARIGGGTKKKDKKTLSAVK</sequence>
<dbReference type="PANTHER" id="PTHR17039">
    <property type="entry name" value="U3 SMALL NUCLEOLAR RIBONUCLEOPROTEIN PROTEIN MPP10"/>
    <property type="match status" value="1"/>
</dbReference>
<feature type="compositionally biased region" description="Acidic residues" evidence="7">
    <location>
        <begin position="140"/>
        <end position="160"/>
    </location>
</feature>
<dbReference type="GO" id="GO:0032040">
    <property type="term" value="C:small-subunit processome"/>
    <property type="evidence" value="ECO:0007669"/>
    <property type="project" value="TreeGrafter"/>
</dbReference>
<evidence type="ECO:0000256" key="1">
    <source>
        <dbReference type="ARBA" id="ARBA00004604"/>
    </source>
</evidence>
<gene>
    <name evidence="8" type="ORF">J437_LFUL014741</name>
</gene>
<dbReference type="AlphaFoldDB" id="A0A8K0P8C9"/>
<comment type="caution">
    <text evidence="8">The sequence shown here is derived from an EMBL/GenBank/DDBJ whole genome shotgun (WGS) entry which is preliminary data.</text>
</comment>
<feature type="region of interest" description="Disordered" evidence="7">
    <location>
        <begin position="189"/>
        <end position="306"/>
    </location>
</feature>
<keyword evidence="5" id="KW-0687">Ribonucleoprotein</keyword>
<proteinExistence type="inferred from homology"/>
<dbReference type="Pfam" id="PF04006">
    <property type="entry name" value="Mpp10"/>
    <property type="match status" value="1"/>
</dbReference>
<evidence type="ECO:0000256" key="2">
    <source>
        <dbReference type="ARBA" id="ARBA00022517"/>
    </source>
</evidence>
<feature type="compositionally biased region" description="Acidic residues" evidence="7">
    <location>
        <begin position="384"/>
        <end position="393"/>
    </location>
</feature>
<reference evidence="8" key="1">
    <citation type="submission" date="2013-04" db="EMBL/GenBank/DDBJ databases">
        <authorList>
            <person name="Qu J."/>
            <person name="Murali S.C."/>
            <person name="Bandaranaike D."/>
            <person name="Bellair M."/>
            <person name="Blankenburg K."/>
            <person name="Chao H."/>
            <person name="Dinh H."/>
            <person name="Doddapaneni H."/>
            <person name="Downs B."/>
            <person name="Dugan-Rocha S."/>
            <person name="Elkadiri S."/>
            <person name="Gnanaolivu R.D."/>
            <person name="Hernandez B."/>
            <person name="Javaid M."/>
            <person name="Jayaseelan J.C."/>
            <person name="Lee S."/>
            <person name="Li M."/>
            <person name="Ming W."/>
            <person name="Munidasa M."/>
            <person name="Muniz J."/>
            <person name="Nguyen L."/>
            <person name="Ongeri F."/>
            <person name="Osuji N."/>
            <person name="Pu L.-L."/>
            <person name="Puazo M."/>
            <person name="Qu C."/>
            <person name="Quiroz J."/>
            <person name="Raj R."/>
            <person name="Weissenberger G."/>
            <person name="Xin Y."/>
            <person name="Zou X."/>
            <person name="Han Y."/>
            <person name="Richards S."/>
            <person name="Worley K."/>
            <person name="Muzny D."/>
            <person name="Gibbs R."/>
        </authorList>
    </citation>
    <scope>NUCLEOTIDE SEQUENCE</scope>
    <source>
        <strain evidence="8">Sampled in the wild</strain>
    </source>
</reference>
<keyword evidence="3" id="KW-0698">rRNA processing</keyword>
<dbReference type="EMBL" id="KZ308953">
    <property type="protein sequence ID" value="KAG8235803.1"/>
    <property type="molecule type" value="Genomic_DNA"/>
</dbReference>
<protein>
    <submittedName>
        <fullName evidence="8">Uncharacterized protein</fullName>
    </submittedName>
</protein>
<dbReference type="Proteomes" id="UP000792457">
    <property type="component" value="Unassembled WGS sequence"/>
</dbReference>
<feature type="compositionally biased region" description="Basic and acidic residues" evidence="7">
    <location>
        <begin position="453"/>
        <end position="477"/>
    </location>
</feature>
<dbReference type="GO" id="GO:0005732">
    <property type="term" value="C:sno(s)RNA-containing ribonucleoprotein complex"/>
    <property type="evidence" value="ECO:0007669"/>
    <property type="project" value="InterPro"/>
</dbReference>
<organism evidence="8 9">
    <name type="scientific">Ladona fulva</name>
    <name type="common">Scarce chaser dragonfly</name>
    <name type="synonym">Libellula fulva</name>
    <dbReference type="NCBI Taxonomy" id="123851"/>
    <lineage>
        <taxon>Eukaryota</taxon>
        <taxon>Metazoa</taxon>
        <taxon>Ecdysozoa</taxon>
        <taxon>Arthropoda</taxon>
        <taxon>Hexapoda</taxon>
        <taxon>Insecta</taxon>
        <taxon>Pterygota</taxon>
        <taxon>Palaeoptera</taxon>
        <taxon>Odonata</taxon>
        <taxon>Epiprocta</taxon>
        <taxon>Anisoptera</taxon>
        <taxon>Libelluloidea</taxon>
        <taxon>Libellulidae</taxon>
        <taxon>Ladona</taxon>
    </lineage>
</organism>
<reference evidence="8" key="2">
    <citation type="submission" date="2017-10" db="EMBL/GenBank/DDBJ databases">
        <title>Ladona fulva Genome sequencing and assembly.</title>
        <authorList>
            <person name="Murali S."/>
            <person name="Richards S."/>
            <person name="Bandaranaike D."/>
            <person name="Bellair M."/>
            <person name="Blankenburg K."/>
            <person name="Chao H."/>
            <person name="Dinh H."/>
            <person name="Doddapaneni H."/>
            <person name="Dugan-Rocha S."/>
            <person name="Elkadiri S."/>
            <person name="Gnanaolivu R."/>
            <person name="Hernandez B."/>
            <person name="Skinner E."/>
            <person name="Javaid M."/>
            <person name="Lee S."/>
            <person name="Li M."/>
            <person name="Ming W."/>
            <person name="Munidasa M."/>
            <person name="Muniz J."/>
            <person name="Nguyen L."/>
            <person name="Hughes D."/>
            <person name="Osuji N."/>
            <person name="Pu L.-L."/>
            <person name="Puazo M."/>
            <person name="Qu C."/>
            <person name="Quiroz J."/>
            <person name="Raj R."/>
            <person name="Weissenberger G."/>
            <person name="Xin Y."/>
            <person name="Zou X."/>
            <person name="Han Y."/>
            <person name="Worley K."/>
            <person name="Muzny D."/>
            <person name="Gibbs R."/>
        </authorList>
    </citation>
    <scope>NUCLEOTIDE SEQUENCE</scope>
    <source>
        <strain evidence="8">Sampled in the wild</strain>
    </source>
</reference>
<feature type="compositionally biased region" description="Acidic residues" evidence="7">
    <location>
        <begin position="122"/>
        <end position="131"/>
    </location>
</feature>
<comment type="subcellular location">
    <subcellularLocation>
        <location evidence="1">Nucleus</location>
        <location evidence="1">Nucleolus</location>
    </subcellularLocation>
</comment>
<dbReference type="InterPro" id="IPR012173">
    <property type="entry name" value="Mpp10"/>
</dbReference>
<feature type="compositionally biased region" description="Basic residues" evidence="7">
    <location>
        <begin position="478"/>
        <end position="489"/>
    </location>
</feature>
<feature type="compositionally biased region" description="Basic and acidic residues" evidence="7">
    <location>
        <begin position="268"/>
        <end position="291"/>
    </location>
</feature>
<name>A0A8K0P8C9_LADFU</name>
<evidence type="ECO:0000256" key="7">
    <source>
        <dbReference type="SAM" id="MobiDB-lite"/>
    </source>
</evidence>
<feature type="region of interest" description="Disordered" evidence="7">
    <location>
        <begin position="450"/>
        <end position="496"/>
    </location>
</feature>
<comment type="similarity">
    <text evidence="6">Belongs to the MPP10 family.</text>
</comment>
<dbReference type="GO" id="GO:0006364">
    <property type="term" value="P:rRNA processing"/>
    <property type="evidence" value="ECO:0007669"/>
    <property type="project" value="UniProtKB-KW"/>
</dbReference>
<keyword evidence="9" id="KW-1185">Reference proteome</keyword>
<evidence type="ECO:0000256" key="5">
    <source>
        <dbReference type="ARBA" id="ARBA00023274"/>
    </source>
</evidence>
<dbReference type="OrthoDB" id="445326at2759"/>
<evidence type="ECO:0000256" key="4">
    <source>
        <dbReference type="ARBA" id="ARBA00023242"/>
    </source>
</evidence>
<feature type="non-terminal residue" evidence="8">
    <location>
        <position position="1"/>
    </location>
</feature>